<organism evidence="2 3">
    <name type="scientific">Pontibacter silvestris</name>
    <dbReference type="NCBI Taxonomy" id="2305183"/>
    <lineage>
        <taxon>Bacteria</taxon>
        <taxon>Pseudomonadati</taxon>
        <taxon>Bacteroidota</taxon>
        <taxon>Cytophagia</taxon>
        <taxon>Cytophagales</taxon>
        <taxon>Hymenobacteraceae</taxon>
        <taxon>Pontibacter</taxon>
    </lineage>
</organism>
<evidence type="ECO:0000313" key="3">
    <source>
        <dbReference type="Proteomes" id="UP001597369"/>
    </source>
</evidence>
<dbReference type="SUPFAM" id="SSF54975">
    <property type="entry name" value="Acylphosphatase/BLUF domain-like"/>
    <property type="match status" value="1"/>
</dbReference>
<dbReference type="SMART" id="SM01034">
    <property type="entry name" value="BLUF"/>
    <property type="match status" value="1"/>
</dbReference>
<sequence length="145" mass="17250">MYHIMYVSKATVPLDENKLKSMLSYYRKNTSYYNITGLLLYGKERYIQEIEGEKENVHKLFDKITKDYHHQNIIKLADGEIKDRLFSEWYMGFATTSKEEFSHYQNYVDPTEDAFFGFLPEKDEESVVTVLKHFVTHNILNTDLI</sequence>
<proteinExistence type="predicted"/>
<dbReference type="InterPro" id="IPR036046">
    <property type="entry name" value="Acylphosphatase-like_dom_sf"/>
</dbReference>
<protein>
    <submittedName>
        <fullName evidence="2">BLUF domain-containing protein</fullName>
    </submittedName>
</protein>
<evidence type="ECO:0000259" key="1">
    <source>
        <dbReference type="PROSITE" id="PS50925"/>
    </source>
</evidence>
<dbReference type="EMBL" id="JBHUHV010000001">
    <property type="protein sequence ID" value="MFD2065354.1"/>
    <property type="molecule type" value="Genomic_DNA"/>
</dbReference>
<accession>A0ABW4WSE6</accession>
<evidence type="ECO:0000313" key="2">
    <source>
        <dbReference type="EMBL" id="MFD2065354.1"/>
    </source>
</evidence>
<comment type="caution">
    <text evidence="2">The sequence shown here is derived from an EMBL/GenBank/DDBJ whole genome shotgun (WGS) entry which is preliminary data.</text>
</comment>
<name>A0ABW4WSE6_9BACT</name>
<dbReference type="Gene3D" id="3.30.70.100">
    <property type="match status" value="1"/>
</dbReference>
<feature type="domain" description="BLUF" evidence="1">
    <location>
        <begin position="1"/>
        <end position="92"/>
    </location>
</feature>
<keyword evidence="3" id="KW-1185">Reference proteome</keyword>
<dbReference type="Proteomes" id="UP001597369">
    <property type="component" value="Unassembled WGS sequence"/>
</dbReference>
<dbReference type="Pfam" id="PF04940">
    <property type="entry name" value="BLUF"/>
    <property type="match status" value="1"/>
</dbReference>
<dbReference type="PROSITE" id="PS50925">
    <property type="entry name" value="BLUF"/>
    <property type="match status" value="1"/>
</dbReference>
<reference evidence="3" key="1">
    <citation type="journal article" date="2019" name="Int. J. Syst. Evol. Microbiol.">
        <title>The Global Catalogue of Microorganisms (GCM) 10K type strain sequencing project: providing services to taxonomists for standard genome sequencing and annotation.</title>
        <authorList>
            <consortium name="The Broad Institute Genomics Platform"/>
            <consortium name="The Broad Institute Genome Sequencing Center for Infectious Disease"/>
            <person name="Wu L."/>
            <person name="Ma J."/>
        </authorList>
    </citation>
    <scope>NUCLEOTIDE SEQUENCE [LARGE SCALE GENOMIC DNA]</scope>
    <source>
        <strain evidence="3">JCM 16545</strain>
    </source>
</reference>
<dbReference type="InterPro" id="IPR007024">
    <property type="entry name" value="BLUF_domain"/>
</dbReference>
<gene>
    <name evidence="2" type="ORF">ACFSKU_00535</name>
</gene>